<dbReference type="InterPro" id="IPR007455">
    <property type="entry name" value="Serglycin"/>
</dbReference>
<feature type="region of interest" description="Disordered" evidence="1">
    <location>
        <begin position="92"/>
        <end position="143"/>
    </location>
</feature>
<organism evidence="3 4">
    <name type="scientific">Phasianus colchicus</name>
    <name type="common">Common pheasant</name>
    <dbReference type="NCBI Taxonomy" id="9054"/>
    <lineage>
        <taxon>Eukaryota</taxon>
        <taxon>Metazoa</taxon>
        <taxon>Chordata</taxon>
        <taxon>Craniata</taxon>
        <taxon>Vertebrata</taxon>
        <taxon>Euteleostomi</taxon>
        <taxon>Archelosauria</taxon>
        <taxon>Archosauria</taxon>
        <taxon>Dinosauria</taxon>
        <taxon>Saurischia</taxon>
        <taxon>Theropoda</taxon>
        <taxon>Coelurosauria</taxon>
        <taxon>Aves</taxon>
        <taxon>Neognathae</taxon>
        <taxon>Galloanserae</taxon>
        <taxon>Galliformes</taxon>
        <taxon>Phasianidae</taxon>
        <taxon>Phasianinae</taxon>
        <taxon>Phasianus</taxon>
    </lineage>
</organism>
<evidence type="ECO:0000313" key="4">
    <source>
        <dbReference type="Proteomes" id="UP000472261"/>
    </source>
</evidence>
<keyword evidence="2" id="KW-0472">Membrane</keyword>
<feature type="transmembrane region" description="Helical" evidence="2">
    <location>
        <begin position="15"/>
        <end position="32"/>
    </location>
</feature>
<sequence length="143" mass="15611">MVFETSSVASVLCNAYVQSTWLRLFLLLLLVLQKHQARYKRLRCRPDAWSPNCVEETGPWFQLPDGADNRILPPLASPALTKRYPELGDAFPLSEEQSGSGWEAALEPGSGSGAEAIPAARSARRPALPAGLGQRLQEEALLP</sequence>
<evidence type="ECO:0000256" key="1">
    <source>
        <dbReference type="SAM" id="MobiDB-lite"/>
    </source>
</evidence>
<reference evidence="3" key="1">
    <citation type="submission" date="2025-08" db="UniProtKB">
        <authorList>
            <consortium name="Ensembl"/>
        </authorList>
    </citation>
    <scope>IDENTIFICATION</scope>
</reference>
<feature type="compositionally biased region" description="Low complexity" evidence="1">
    <location>
        <begin position="114"/>
        <end position="130"/>
    </location>
</feature>
<keyword evidence="2" id="KW-1133">Transmembrane helix</keyword>
<evidence type="ECO:0000313" key="3">
    <source>
        <dbReference type="Ensembl" id="ENSPCLP00000012982.1"/>
    </source>
</evidence>
<evidence type="ECO:0000256" key="2">
    <source>
        <dbReference type="SAM" id="Phobius"/>
    </source>
</evidence>
<dbReference type="Ensembl" id="ENSPCLT00000017231.1">
    <property type="protein sequence ID" value="ENSPCLP00000012982.1"/>
    <property type="gene ID" value="ENSPCLG00000010642.1"/>
</dbReference>
<keyword evidence="4" id="KW-1185">Reference proteome</keyword>
<name>A0A669PWE5_PHACC</name>
<reference evidence="3" key="2">
    <citation type="submission" date="2025-09" db="UniProtKB">
        <authorList>
            <consortium name="Ensembl"/>
        </authorList>
    </citation>
    <scope>IDENTIFICATION</scope>
</reference>
<keyword evidence="2" id="KW-0812">Transmembrane</keyword>
<dbReference type="Pfam" id="PF04360">
    <property type="entry name" value="Serglycin"/>
    <property type="match status" value="1"/>
</dbReference>
<accession>A0A669PWE5</accession>
<dbReference type="Proteomes" id="UP000472261">
    <property type="component" value="Unplaced"/>
</dbReference>
<protein>
    <submittedName>
        <fullName evidence="3">Serglycin</fullName>
    </submittedName>
</protein>
<dbReference type="AlphaFoldDB" id="A0A669PWE5"/>
<proteinExistence type="predicted"/>